<evidence type="ECO:0000313" key="1">
    <source>
        <dbReference type="EMBL" id="CUG90916.1"/>
    </source>
</evidence>
<dbReference type="EMBL" id="CYKH01001876">
    <property type="protein sequence ID" value="CUG90916.1"/>
    <property type="molecule type" value="Genomic_DNA"/>
</dbReference>
<evidence type="ECO:0000313" key="2">
    <source>
        <dbReference type="Proteomes" id="UP000051952"/>
    </source>
</evidence>
<proteinExistence type="predicted"/>
<dbReference type="Proteomes" id="UP000051952">
    <property type="component" value="Unassembled WGS sequence"/>
</dbReference>
<gene>
    <name evidence="1" type="ORF">BSAL_29265</name>
</gene>
<dbReference type="AlphaFoldDB" id="A0A0S4JKK1"/>
<accession>A0A0S4JKK1</accession>
<protein>
    <submittedName>
        <fullName evidence="1">Multi-copy leucine-rich repeat protein, putative</fullName>
    </submittedName>
</protein>
<feature type="non-terminal residue" evidence="1">
    <location>
        <position position="455"/>
    </location>
</feature>
<sequence length="455" mass="51137">MFYGTFASTPVMRSAKHVPLYNDPSTWPKKFNQSQIKRLLKGKMKPGVVPDYKTLEWLHANKRTDTLLAMVRNYIIPSAAYVEAAMARCLAETFAGRHKDGNVFAVLASDQALLNAMQLHVESLSQPTNEIVAMRCAAIPFKRSRSVQRDVRRHVWDHESEYALTATKQERTALLCNSGSRGKGKTTQLMHTTVEAVAMLTQMVADHSKSGGMLANQKQGEKDRYRPLGFYVTFNTSVTSTQVDNEILAAKEYPILTAIAMRMVYSVVDTSINEASSSAYQTLAENVAKYCDFDQDYKNFEYIVGALRKQLDWEGPMFIAIDEFLMPYFKTKYQRQLTDGLKKICNNMLDDARPLLAAGGDAPLVYSRYVAVSVYNAVDTTHLSTISGRPLIAQPMPLLSVRDVAQLANHRSSDNLHRSSDDLHRSYIEILGNQRANVGELRPYQLTFLLHIALS</sequence>
<reference evidence="2" key="1">
    <citation type="submission" date="2015-09" db="EMBL/GenBank/DDBJ databases">
        <authorList>
            <consortium name="Pathogen Informatics"/>
        </authorList>
    </citation>
    <scope>NUCLEOTIDE SEQUENCE [LARGE SCALE GENOMIC DNA]</scope>
    <source>
        <strain evidence="2">Lake Konstanz</strain>
    </source>
</reference>
<name>A0A0S4JKK1_BODSA</name>
<organism evidence="1 2">
    <name type="scientific">Bodo saltans</name>
    <name type="common">Flagellated protozoan</name>
    <dbReference type="NCBI Taxonomy" id="75058"/>
    <lineage>
        <taxon>Eukaryota</taxon>
        <taxon>Discoba</taxon>
        <taxon>Euglenozoa</taxon>
        <taxon>Kinetoplastea</taxon>
        <taxon>Metakinetoplastina</taxon>
        <taxon>Eubodonida</taxon>
        <taxon>Bodonidae</taxon>
        <taxon>Bodo</taxon>
    </lineage>
</organism>
<keyword evidence="2" id="KW-1185">Reference proteome</keyword>
<dbReference type="VEuPathDB" id="TriTrypDB:BSAL_29265"/>